<comment type="caution">
    <text evidence="1">The sequence shown here is derived from an EMBL/GenBank/DDBJ whole genome shotgun (WGS) entry which is preliminary data.</text>
</comment>
<reference evidence="1" key="1">
    <citation type="submission" date="2021-06" db="EMBL/GenBank/DDBJ databases">
        <authorList>
            <person name="Kallberg Y."/>
            <person name="Tangrot J."/>
            <person name="Rosling A."/>
        </authorList>
    </citation>
    <scope>NUCLEOTIDE SEQUENCE</scope>
    <source>
        <strain evidence="1">MA461A</strain>
    </source>
</reference>
<protein>
    <submittedName>
        <fullName evidence="1">23891_t:CDS:1</fullName>
    </submittedName>
</protein>
<evidence type="ECO:0000313" key="1">
    <source>
        <dbReference type="EMBL" id="CAG8827330.1"/>
    </source>
</evidence>
<accession>A0ACA9S660</accession>
<organism evidence="1 2">
    <name type="scientific">Racocetra persica</name>
    <dbReference type="NCBI Taxonomy" id="160502"/>
    <lineage>
        <taxon>Eukaryota</taxon>
        <taxon>Fungi</taxon>
        <taxon>Fungi incertae sedis</taxon>
        <taxon>Mucoromycota</taxon>
        <taxon>Glomeromycotina</taxon>
        <taxon>Glomeromycetes</taxon>
        <taxon>Diversisporales</taxon>
        <taxon>Gigasporaceae</taxon>
        <taxon>Racocetra</taxon>
    </lineage>
</organism>
<proteinExistence type="predicted"/>
<evidence type="ECO:0000313" key="2">
    <source>
        <dbReference type="Proteomes" id="UP000789920"/>
    </source>
</evidence>
<name>A0ACA9S660_9GLOM</name>
<dbReference type="EMBL" id="CAJVQC010093653">
    <property type="protein sequence ID" value="CAG8827330.1"/>
    <property type="molecule type" value="Genomic_DNA"/>
</dbReference>
<sequence length="77" mass="9305">MMLQYLESLNFDFETRHQLEKYLEFVGMRASGKLKTTASWIRNFVQTHQNYNHDSIVSQEINYDLIKKDRRDTKMSN</sequence>
<gene>
    <name evidence="1" type="ORF">RPERSI_LOCUS26953</name>
</gene>
<dbReference type="Proteomes" id="UP000789920">
    <property type="component" value="Unassembled WGS sequence"/>
</dbReference>
<keyword evidence="2" id="KW-1185">Reference proteome</keyword>